<name>A0A1D3L3K7_9EURY</name>
<dbReference type="AlphaFoldDB" id="A0A1D3L3K7"/>
<dbReference type="RefSeq" id="WP_071907311.1">
    <property type="nucleotide sequence ID" value="NZ_LT607756.1"/>
</dbReference>
<dbReference type="OrthoDB" id="386205at2157"/>
<protein>
    <submittedName>
        <fullName evidence="1">Uncharacterized protein family (UPF0240)</fullName>
    </submittedName>
</protein>
<proteinExistence type="predicted"/>
<accession>A0A1D3L3K7</accession>
<evidence type="ECO:0000313" key="1">
    <source>
        <dbReference type="EMBL" id="SCG86232.1"/>
    </source>
</evidence>
<gene>
    <name evidence="1" type="ORF">MCBB_1677</name>
</gene>
<keyword evidence="2" id="KW-1185">Reference proteome</keyword>
<dbReference type="STRING" id="118062.MCBB_1677"/>
<dbReference type="EMBL" id="LT607756">
    <property type="protein sequence ID" value="SCG86232.1"/>
    <property type="molecule type" value="Genomic_DNA"/>
</dbReference>
<dbReference type="GeneID" id="30412514"/>
<sequence length="686" mass="80734">MVAKIIVEDQPLIEIYPDLGSNLKEIRAILPYMGYESPGIHCLDIQPGVGKTHAVMDFLKIEENFIVVTGTHKLLKGEYERLKAEHWKNFDTKCEIYSKVKKLRSHNVPIRLICDYQGCDKNKCPYWKQFDTAKAIAPYHYLSTDRVTEDFEFKFNMLVLDEAMTGYNRINIDIDELNEIADVISKYSLADILYELNLYIDTGEDLFKFIRKNKKEINKIRYAALKKAINKEEWADVERISSLNVYELLKFSYYKSIHEEISFYDEPFFYEIFDLARQGVPIILLDASFDEKLFRLMYGRYAYEESKQPRSLVLGKELGSLKEVKIKIYQSNLKNKERKIYRMDKDNYYYKRGFFGLENELTESGVESIEKLRRYIQKTKRKHPNVGIITYKSLTKYFVDIGKTDYFFNLRGSNELERCDVLYIIGTPQTNPIETVKEYNKLTMGEISPKDTYRRTYKKKDGVFEIYDPTTGESFIRIRGEGKEKIPDPIRLKETADSKPLTSFSEAFDEGEIDLDVYCELPYFDEFKSESEQYQALHRARPLLNLKEIYVFGNIPKKIKEEFKIIPVDKRNTEAYFMGSRFIGIYPLNLWIHITNFYSETEATSKEIAEKLKIYKKDKKGYNTSFITDIIKGEVSLQEIMKIDKSIKSNPEITAKAIKREYRTLKANDEFIEYCIFYANKGNFID</sequence>
<dbReference type="KEGG" id="mcub:MCBB_1677"/>
<organism evidence="1 2">
    <name type="scientific">Methanobacterium congolense</name>
    <dbReference type="NCBI Taxonomy" id="118062"/>
    <lineage>
        <taxon>Archaea</taxon>
        <taxon>Methanobacteriati</taxon>
        <taxon>Methanobacteriota</taxon>
        <taxon>Methanomada group</taxon>
        <taxon>Methanobacteria</taxon>
        <taxon>Methanobacteriales</taxon>
        <taxon>Methanobacteriaceae</taxon>
        <taxon>Methanobacterium</taxon>
    </lineage>
</organism>
<dbReference type="Proteomes" id="UP000094707">
    <property type="component" value="Chromosome I"/>
</dbReference>
<evidence type="ECO:0000313" key="2">
    <source>
        <dbReference type="Proteomes" id="UP000094707"/>
    </source>
</evidence>
<reference evidence="1 2" key="1">
    <citation type="submission" date="2016-08" db="EMBL/GenBank/DDBJ databases">
        <authorList>
            <person name="Seilhamer J.J."/>
        </authorList>
    </citation>
    <scope>NUCLEOTIDE SEQUENCE [LARGE SCALE GENOMIC DNA]</scope>
    <source>
        <strain evidence="1">Buetzberg</strain>
    </source>
</reference>